<accession>A0A8S5M9Z9</accession>
<dbReference type="EMBL" id="BK014855">
    <property type="protein sequence ID" value="DAD78992.1"/>
    <property type="molecule type" value="Genomic_DNA"/>
</dbReference>
<name>A0A8S5M9Z9_9CAUD</name>
<protein>
    <submittedName>
        <fullName evidence="1">Uncharacterized protein</fullName>
    </submittedName>
</protein>
<evidence type="ECO:0000313" key="1">
    <source>
        <dbReference type="EMBL" id="DAD78992.1"/>
    </source>
</evidence>
<sequence>MFISESDLFMPVCFSTLNEFYEFIVQRTKRAGKRSLTRLRKEKGHLLIRCPIIGDILDVTGTEWELDWLDNELRKNDWYALTDAERKSFFDKSL</sequence>
<proteinExistence type="predicted"/>
<organism evidence="1">
    <name type="scientific">Siphoviridae sp. ctv4j104</name>
    <dbReference type="NCBI Taxonomy" id="2826510"/>
    <lineage>
        <taxon>Viruses</taxon>
        <taxon>Duplodnaviria</taxon>
        <taxon>Heunggongvirae</taxon>
        <taxon>Uroviricota</taxon>
        <taxon>Caudoviricetes</taxon>
    </lineage>
</organism>
<reference evidence="1" key="1">
    <citation type="journal article" date="2021" name="Proc. Natl. Acad. Sci. U.S.A.">
        <title>A Catalog of Tens of Thousands of Viruses from Human Metagenomes Reveals Hidden Associations with Chronic Diseases.</title>
        <authorList>
            <person name="Tisza M.J."/>
            <person name="Buck C.B."/>
        </authorList>
    </citation>
    <scope>NUCLEOTIDE SEQUENCE</scope>
    <source>
        <strain evidence="1">Ctv4j104</strain>
    </source>
</reference>